<dbReference type="Gene3D" id="3.40.50.300">
    <property type="entry name" value="P-loop containing nucleotide triphosphate hydrolases"/>
    <property type="match status" value="1"/>
</dbReference>
<dbReference type="InParanoid" id="A0A409YUL0"/>
<comment type="caution">
    <text evidence="1">The sequence shown here is derived from an EMBL/GenBank/DDBJ whole genome shotgun (WGS) entry which is preliminary data.</text>
</comment>
<reference evidence="1 2" key="1">
    <citation type="journal article" date="2018" name="Evol. Lett.">
        <title>Horizontal gene cluster transfer increased hallucinogenic mushroom diversity.</title>
        <authorList>
            <person name="Reynolds H.T."/>
            <person name="Vijayakumar V."/>
            <person name="Gluck-Thaler E."/>
            <person name="Korotkin H.B."/>
            <person name="Matheny P.B."/>
            <person name="Slot J.C."/>
        </authorList>
    </citation>
    <scope>NUCLEOTIDE SEQUENCE [LARGE SCALE GENOMIC DNA]</scope>
    <source>
        <strain evidence="1 2">2629</strain>
    </source>
</reference>
<keyword evidence="2" id="KW-1185">Reference proteome</keyword>
<evidence type="ECO:0000313" key="2">
    <source>
        <dbReference type="Proteomes" id="UP000284842"/>
    </source>
</evidence>
<dbReference type="Proteomes" id="UP000284842">
    <property type="component" value="Unassembled WGS sequence"/>
</dbReference>
<proteinExistence type="predicted"/>
<dbReference type="SUPFAM" id="SSF52540">
    <property type="entry name" value="P-loop containing nucleoside triphosphate hydrolases"/>
    <property type="match status" value="1"/>
</dbReference>
<accession>A0A409YUL0</accession>
<feature type="non-terminal residue" evidence="1">
    <location>
        <position position="167"/>
    </location>
</feature>
<organism evidence="1 2">
    <name type="scientific">Panaeolus cyanescens</name>
    <dbReference type="NCBI Taxonomy" id="181874"/>
    <lineage>
        <taxon>Eukaryota</taxon>
        <taxon>Fungi</taxon>
        <taxon>Dikarya</taxon>
        <taxon>Basidiomycota</taxon>
        <taxon>Agaricomycotina</taxon>
        <taxon>Agaricomycetes</taxon>
        <taxon>Agaricomycetidae</taxon>
        <taxon>Agaricales</taxon>
        <taxon>Agaricineae</taxon>
        <taxon>Galeropsidaceae</taxon>
        <taxon>Panaeolus</taxon>
    </lineage>
</organism>
<sequence>MPVSITNLVLKPKEQFVFIGDKDLAMDAQVELMMQHSQHRFDYHMYTGFPKELKDVALLTRSGGRYYRWTNPESLSMAFEALRMHKGFSWKRPSPKKTFLVTDMKGEAMVVSEVTDSLELSESDILIAVMGPTGAGKSTFIKNATGYHKVEIGDDLASCTRKIHVFR</sequence>
<dbReference type="AlphaFoldDB" id="A0A409YUL0"/>
<gene>
    <name evidence="1" type="ORF">CVT24_013037</name>
</gene>
<dbReference type="InterPro" id="IPR027417">
    <property type="entry name" value="P-loop_NTPase"/>
</dbReference>
<evidence type="ECO:0008006" key="3">
    <source>
        <dbReference type="Google" id="ProtNLM"/>
    </source>
</evidence>
<protein>
    <recommendedName>
        <fullName evidence="3">G domain-containing protein</fullName>
    </recommendedName>
</protein>
<evidence type="ECO:0000313" key="1">
    <source>
        <dbReference type="EMBL" id="PPR06717.1"/>
    </source>
</evidence>
<dbReference type="EMBL" id="NHTK01000586">
    <property type="protein sequence ID" value="PPR06717.1"/>
    <property type="molecule type" value="Genomic_DNA"/>
</dbReference>
<name>A0A409YUL0_9AGAR</name>
<dbReference type="OrthoDB" id="2130433at2759"/>